<evidence type="ECO:0000259" key="2">
    <source>
        <dbReference type="Pfam" id="PF03787"/>
    </source>
</evidence>
<evidence type="ECO:0000313" key="3">
    <source>
        <dbReference type="EMBL" id="SFJ85669.1"/>
    </source>
</evidence>
<protein>
    <submittedName>
        <fullName evidence="3">CRISPR-associated protein Cmr6</fullName>
    </submittedName>
</protein>
<gene>
    <name evidence="3" type="ORF">SAMN05421852_12723</name>
</gene>
<evidence type="ECO:0000256" key="1">
    <source>
        <dbReference type="ARBA" id="ARBA00023118"/>
    </source>
</evidence>
<dbReference type="GO" id="GO:0051607">
    <property type="term" value="P:defense response to virus"/>
    <property type="evidence" value="ECO:0007669"/>
    <property type="project" value="UniProtKB-KW"/>
</dbReference>
<name>A0A1I3USD4_9BACL</name>
<organism evidence="3 4">
    <name type="scientific">Thermoflavimicrobium dichotomicum</name>
    <dbReference type="NCBI Taxonomy" id="46223"/>
    <lineage>
        <taxon>Bacteria</taxon>
        <taxon>Bacillati</taxon>
        <taxon>Bacillota</taxon>
        <taxon>Bacilli</taxon>
        <taxon>Bacillales</taxon>
        <taxon>Thermoactinomycetaceae</taxon>
        <taxon>Thermoflavimicrobium</taxon>
    </lineage>
</organism>
<dbReference type="Proteomes" id="UP000199545">
    <property type="component" value="Unassembled WGS sequence"/>
</dbReference>
<sequence length="264" mass="30299">MYQADRHLHHGRLPSKHAGLWYHKFCHDWVQYDESQLWYLGDDKLKWMEKIQGKTGSDRLIQRAVSRLEKLVQAQKGILLYCRTISRFITGIGLSPPTEVGFAWHPTLGTSYMPGSSLKGAIRSWARDWLKLDEKTCMRLFGSEPHKAQKQMGNVIFFDVLPTDRIRIEVDVITPHFDSCYQNPQKNPALEWFNPRPIPCLTVAEGQPFVFAIAPVRQDAQGQDDVLRIKKMILQALEWTGVGAKTAVGYGRFELVKERSFVDG</sequence>
<dbReference type="PANTHER" id="PTHR39965:SF1">
    <property type="entry name" value="CRISPR SYSTEM CMR SUBUNIT CMR6"/>
    <property type="match status" value="1"/>
</dbReference>
<feature type="domain" description="CRISPR type III-associated protein" evidence="2">
    <location>
        <begin position="82"/>
        <end position="254"/>
    </location>
</feature>
<dbReference type="InterPro" id="IPR010172">
    <property type="entry name" value="CRISPR-assoc_prot_TM1791"/>
</dbReference>
<reference evidence="3 4" key="1">
    <citation type="submission" date="2016-10" db="EMBL/GenBank/DDBJ databases">
        <authorList>
            <person name="de Groot N.N."/>
        </authorList>
    </citation>
    <scope>NUCLEOTIDE SEQUENCE [LARGE SCALE GENOMIC DNA]</scope>
    <source>
        <strain evidence="3 4">DSM 44778</strain>
    </source>
</reference>
<dbReference type="STRING" id="46223.SAMN05421852_12723"/>
<proteinExistence type="predicted"/>
<dbReference type="PANTHER" id="PTHR39965">
    <property type="entry name" value="CRISPR SYSTEM CMR SUBUNIT CMR6"/>
    <property type="match status" value="1"/>
</dbReference>
<dbReference type="EMBL" id="FORR01000027">
    <property type="protein sequence ID" value="SFJ85669.1"/>
    <property type="molecule type" value="Genomic_DNA"/>
</dbReference>
<keyword evidence="1" id="KW-0051">Antiviral defense</keyword>
<evidence type="ECO:0000313" key="4">
    <source>
        <dbReference type="Proteomes" id="UP000199545"/>
    </source>
</evidence>
<keyword evidence="4" id="KW-1185">Reference proteome</keyword>
<dbReference type="Pfam" id="PF03787">
    <property type="entry name" value="RAMPs"/>
    <property type="match status" value="1"/>
</dbReference>
<dbReference type="NCBIfam" id="TIGR01898">
    <property type="entry name" value="cas_TM1791_cmr6"/>
    <property type="match status" value="1"/>
</dbReference>
<accession>A0A1I3USD4</accession>
<dbReference type="AlphaFoldDB" id="A0A1I3USD4"/>
<dbReference type="InterPro" id="IPR005537">
    <property type="entry name" value="RAMP_III_fam"/>
</dbReference>